<feature type="transmembrane region" description="Helical" evidence="1">
    <location>
        <begin position="251"/>
        <end position="275"/>
    </location>
</feature>
<organism evidence="2">
    <name type="scientific">Citrobacter pasteurii</name>
    <dbReference type="NCBI Taxonomy" id="1563222"/>
    <lineage>
        <taxon>Bacteria</taxon>
        <taxon>Pseudomonadati</taxon>
        <taxon>Pseudomonadota</taxon>
        <taxon>Gammaproteobacteria</taxon>
        <taxon>Enterobacterales</taxon>
        <taxon>Enterobacteriaceae</taxon>
        <taxon>Citrobacter</taxon>
    </lineage>
</organism>
<feature type="transmembrane region" description="Helical" evidence="1">
    <location>
        <begin position="115"/>
        <end position="146"/>
    </location>
</feature>
<proteinExistence type="predicted"/>
<feature type="transmembrane region" description="Helical" evidence="1">
    <location>
        <begin position="188"/>
        <end position="210"/>
    </location>
</feature>
<dbReference type="GO" id="GO:0015128">
    <property type="term" value="F:gluconate transmembrane transporter activity"/>
    <property type="evidence" value="ECO:0007669"/>
    <property type="project" value="InterPro"/>
</dbReference>
<dbReference type="PANTHER" id="PTHR30354:SF25">
    <property type="entry name" value="INNER MEMBRANE PERMEASE YGBN"/>
    <property type="match status" value="1"/>
</dbReference>
<feature type="transmembrane region" description="Helical" evidence="1">
    <location>
        <begin position="287"/>
        <end position="308"/>
    </location>
</feature>
<feature type="transmembrane region" description="Helical" evidence="1">
    <location>
        <begin position="353"/>
        <end position="376"/>
    </location>
</feature>
<name>A0A6C0NE19_9ENTR</name>
<keyword evidence="2" id="KW-0614">Plasmid</keyword>
<dbReference type="NCBIfam" id="NF007332">
    <property type="entry name" value="PRK09821.1"/>
    <property type="match status" value="1"/>
</dbReference>
<geneLocation type="plasmid" evidence="2">
    <name>pCfr-OXA-198</name>
</geneLocation>
<evidence type="ECO:0000256" key="1">
    <source>
        <dbReference type="SAM" id="Phobius"/>
    </source>
</evidence>
<dbReference type="PANTHER" id="PTHR30354">
    <property type="entry name" value="GNT FAMILY GLUCONATE TRANSPORTER"/>
    <property type="match status" value="1"/>
</dbReference>
<reference evidence="2" key="1">
    <citation type="journal article" date="2020" name="Antimicrob. Agents Chemother.">
        <title>First occurrence of the OXA-198 carbapenemase in Enterobacterales.</title>
        <authorList>
            <person name="Bonnin R.A."/>
            <person name="Jousset A.B."/>
            <person name="Gauthier L."/>
            <person name="Emeraud C."/>
            <person name="Girlich D."/>
            <person name="Sauvadet A."/>
            <person name="Cotellon G."/>
            <person name="Jove T."/>
            <person name="Dortet L."/>
            <person name="Naas T."/>
        </authorList>
    </citation>
    <scope>NUCLEOTIDE SEQUENCE</scope>
    <source>
        <strain evidence="2">175G8</strain>
        <plasmid evidence="2">pCfr-OXA-198</plasmid>
    </source>
</reference>
<dbReference type="GO" id="GO:0005886">
    <property type="term" value="C:plasma membrane"/>
    <property type="evidence" value="ECO:0007669"/>
    <property type="project" value="TreeGrafter"/>
</dbReference>
<feature type="transmembrane region" description="Helical" evidence="1">
    <location>
        <begin position="12"/>
        <end position="35"/>
    </location>
</feature>
<accession>A0A6C0NE19</accession>
<evidence type="ECO:0000313" key="2">
    <source>
        <dbReference type="EMBL" id="QHW10811.1"/>
    </source>
</evidence>
<dbReference type="AlphaFoldDB" id="A0A6C0NE19"/>
<feature type="transmembrane region" description="Helical" evidence="1">
    <location>
        <begin position="66"/>
        <end position="88"/>
    </location>
</feature>
<dbReference type="Pfam" id="PF02447">
    <property type="entry name" value="GntP_permease"/>
    <property type="match status" value="1"/>
</dbReference>
<keyword evidence="1" id="KW-1133">Transmembrane helix</keyword>
<dbReference type="NCBIfam" id="TIGR00791">
    <property type="entry name" value="gntP"/>
    <property type="match status" value="1"/>
</dbReference>
<feature type="transmembrane region" description="Helical" evidence="1">
    <location>
        <begin position="443"/>
        <end position="465"/>
    </location>
</feature>
<keyword evidence="1" id="KW-0812">Transmembrane</keyword>
<feature type="transmembrane region" description="Helical" evidence="1">
    <location>
        <begin position="42"/>
        <end position="60"/>
    </location>
</feature>
<protein>
    <submittedName>
        <fullName evidence="2">L-threonate/D-erythronate, proton symporter</fullName>
    </submittedName>
</protein>
<sequence length="468" mass="48224">MGQVNYNFQTGFLMSTITLLCIALAGVIMLLLLVIKAKVQPFIALLLVSLVVALAAGIPAGDVSKVMIAGMGGVLGSVTIIIGLGAMLGRMIEHSGGAESLANYFSQKLGSKRTIAALTLAAFFLGIPVFFDVGFIILAPIIYGFAKVARLSPLKFGLPVAGIMLTVHVAVPPHPGPVAAAGLLHADIGWLTILGIAISIPVGIVGYIAARMINKRQYALSVDVLEQMQLTPAASSGETTKISDKMSPPGVALVTALIVIPIAIIMAGTVSATLMPASHPLLGTLQLLGSPMVALMIALILAFWLLALRRGWGLQHTSDIMGSALPTAAVVILVTGAGGVFGKVLVESGVGKALASMLHMMDLPLLPAAFIISLALRASQGSATVAILTTGGLLSEAVVGLNPIQCVLVTLAACFGGLGASHINDSGFWIVTRYLGLSVADGLKTWTVLTTILGFTGFLITWGIWAVV</sequence>
<dbReference type="EMBL" id="MN699848">
    <property type="protein sequence ID" value="QHW10811.1"/>
    <property type="molecule type" value="Genomic_DNA"/>
</dbReference>
<dbReference type="PIRSF" id="PIRSF002746">
    <property type="entry name" value="Gluconate_transporter"/>
    <property type="match status" value="1"/>
</dbReference>
<feature type="transmembrane region" description="Helical" evidence="1">
    <location>
        <begin position="320"/>
        <end position="341"/>
    </location>
</feature>
<keyword evidence="1" id="KW-0472">Membrane</keyword>
<feature type="transmembrane region" description="Helical" evidence="1">
    <location>
        <begin position="407"/>
        <end position="431"/>
    </location>
</feature>
<dbReference type="InterPro" id="IPR003474">
    <property type="entry name" value="Glcn_transporter"/>
</dbReference>